<feature type="transmembrane region" description="Helical" evidence="10">
    <location>
        <begin position="762"/>
        <end position="782"/>
    </location>
</feature>
<keyword evidence="3 10" id="KW-1133">Transmembrane helix</keyword>
<accession>A0A168Q8J2</accession>
<evidence type="ECO:0000259" key="11">
    <source>
        <dbReference type="PROSITE" id="PS50259"/>
    </source>
</evidence>
<dbReference type="PRINTS" id="PR01176">
    <property type="entry name" value="GABABRECEPTR"/>
</dbReference>
<evidence type="ECO:0000256" key="3">
    <source>
        <dbReference type="ARBA" id="ARBA00022989"/>
    </source>
</evidence>
<dbReference type="PANTHER" id="PTHR10519">
    <property type="entry name" value="GABA-B RECEPTOR"/>
    <property type="match status" value="1"/>
</dbReference>
<dbReference type="InterPro" id="IPR002455">
    <property type="entry name" value="GPCR3_GABA-B"/>
</dbReference>
<keyword evidence="5 10" id="KW-0472">Membrane</keyword>
<feature type="transmembrane region" description="Helical" evidence="10">
    <location>
        <begin position="598"/>
        <end position="619"/>
    </location>
</feature>
<evidence type="ECO:0000256" key="2">
    <source>
        <dbReference type="ARBA" id="ARBA00022692"/>
    </source>
</evidence>
<dbReference type="Proteomes" id="UP000077051">
    <property type="component" value="Unassembled WGS sequence"/>
</dbReference>
<keyword evidence="2 10" id="KW-0812">Transmembrane</keyword>
<dbReference type="PANTHER" id="PTHR10519:SF20">
    <property type="entry name" value="G-PROTEIN COUPLED RECEPTOR 156-RELATED"/>
    <property type="match status" value="1"/>
</dbReference>
<dbReference type="GO" id="GO:0007214">
    <property type="term" value="P:gamma-aminobutyric acid signaling pathway"/>
    <property type="evidence" value="ECO:0007669"/>
    <property type="project" value="TreeGrafter"/>
</dbReference>
<evidence type="ECO:0000256" key="10">
    <source>
        <dbReference type="SAM" id="Phobius"/>
    </source>
</evidence>
<dbReference type="VEuPathDB" id="FungiDB:MUCCIDRAFT_105833"/>
<feature type="transmembrane region" description="Helical" evidence="10">
    <location>
        <begin position="922"/>
        <end position="945"/>
    </location>
</feature>
<evidence type="ECO:0000256" key="5">
    <source>
        <dbReference type="ARBA" id="ARBA00023136"/>
    </source>
</evidence>
<dbReference type="OrthoDB" id="5984008at2759"/>
<dbReference type="AlphaFoldDB" id="A0A168Q8J2"/>
<keyword evidence="13" id="KW-1185">Reference proteome</keyword>
<feature type="compositionally biased region" description="Polar residues" evidence="9">
    <location>
        <begin position="1162"/>
        <end position="1176"/>
    </location>
</feature>
<keyword evidence="8" id="KW-0807">Transducer</keyword>
<feature type="compositionally biased region" description="Polar residues" evidence="9">
    <location>
        <begin position="833"/>
        <end position="843"/>
    </location>
</feature>
<dbReference type="CDD" id="cd15047">
    <property type="entry name" value="7tmC_GABA-B-like"/>
    <property type="match status" value="1"/>
</dbReference>
<evidence type="ECO:0000256" key="4">
    <source>
        <dbReference type="ARBA" id="ARBA00023040"/>
    </source>
</evidence>
<feature type="transmembrane region" description="Helical" evidence="10">
    <location>
        <begin position="631"/>
        <end position="649"/>
    </location>
</feature>
<keyword evidence="6" id="KW-0675">Receptor</keyword>
<name>A0A168Q8J2_MUCCL</name>
<keyword evidence="7" id="KW-0325">Glycoprotein</keyword>
<feature type="compositionally biased region" description="Polar residues" evidence="9">
    <location>
        <begin position="1030"/>
        <end position="1039"/>
    </location>
</feature>
<dbReference type="STRING" id="747725.A0A168Q8J2"/>
<dbReference type="InterPro" id="IPR017978">
    <property type="entry name" value="GPCR_3_C"/>
</dbReference>
<dbReference type="Pfam" id="PF00003">
    <property type="entry name" value="7tm_3"/>
    <property type="match status" value="1"/>
</dbReference>
<evidence type="ECO:0000256" key="1">
    <source>
        <dbReference type="ARBA" id="ARBA00004141"/>
    </source>
</evidence>
<evidence type="ECO:0000256" key="6">
    <source>
        <dbReference type="ARBA" id="ARBA00023170"/>
    </source>
</evidence>
<dbReference type="PROSITE" id="PS50259">
    <property type="entry name" value="G_PROTEIN_RECEP_F3_4"/>
    <property type="match status" value="1"/>
</dbReference>
<dbReference type="EMBL" id="AMYB01000001">
    <property type="protein sequence ID" value="OAD08865.1"/>
    <property type="molecule type" value="Genomic_DNA"/>
</dbReference>
<dbReference type="Gene3D" id="3.40.50.2300">
    <property type="match status" value="2"/>
</dbReference>
<organism evidence="12 13">
    <name type="scientific">Mucor lusitanicus CBS 277.49</name>
    <dbReference type="NCBI Taxonomy" id="747725"/>
    <lineage>
        <taxon>Eukaryota</taxon>
        <taxon>Fungi</taxon>
        <taxon>Fungi incertae sedis</taxon>
        <taxon>Mucoromycota</taxon>
        <taxon>Mucoromycotina</taxon>
        <taxon>Mucoromycetes</taxon>
        <taxon>Mucorales</taxon>
        <taxon>Mucorineae</taxon>
        <taxon>Mucoraceae</taxon>
        <taxon>Mucor</taxon>
    </lineage>
</organism>
<dbReference type="InterPro" id="IPR028082">
    <property type="entry name" value="Peripla_BP_I"/>
</dbReference>
<feature type="compositionally biased region" description="Acidic residues" evidence="9">
    <location>
        <begin position="1074"/>
        <end position="1088"/>
    </location>
</feature>
<evidence type="ECO:0000313" key="13">
    <source>
        <dbReference type="Proteomes" id="UP000077051"/>
    </source>
</evidence>
<comment type="subcellular location">
    <subcellularLocation>
        <location evidence="1">Membrane</location>
        <topology evidence="1">Multi-pass membrane protein</topology>
    </subcellularLocation>
</comment>
<dbReference type="InterPro" id="IPR000337">
    <property type="entry name" value="GPCR_3"/>
</dbReference>
<feature type="transmembrane region" description="Helical" evidence="10">
    <location>
        <begin position="788"/>
        <end position="809"/>
    </location>
</feature>
<feature type="transmembrane region" description="Helical" evidence="10">
    <location>
        <begin position="563"/>
        <end position="586"/>
    </location>
</feature>
<proteinExistence type="predicted"/>
<feature type="region of interest" description="Disordered" evidence="9">
    <location>
        <begin position="1160"/>
        <end position="1182"/>
    </location>
</feature>
<evidence type="ECO:0000256" key="9">
    <source>
        <dbReference type="SAM" id="MobiDB-lite"/>
    </source>
</evidence>
<reference evidence="12 13" key="1">
    <citation type="submission" date="2015-06" db="EMBL/GenBank/DDBJ databases">
        <title>Expansion of signal transduction pathways in fungi by whole-genome duplication.</title>
        <authorList>
            <consortium name="DOE Joint Genome Institute"/>
            <person name="Corrochano L.M."/>
            <person name="Kuo A."/>
            <person name="Marcet-Houben M."/>
            <person name="Polaino S."/>
            <person name="Salamov A."/>
            <person name="Villalobos J.M."/>
            <person name="Alvarez M.I."/>
            <person name="Avalos J."/>
            <person name="Benito E.P."/>
            <person name="Benoit I."/>
            <person name="Burger G."/>
            <person name="Camino L.P."/>
            <person name="Canovas D."/>
            <person name="Cerda-Olmedo E."/>
            <person name="Cheng J.-F."/>
            <person name="Dominguez A."/>
            <person name="Elias M."/>
            <person name="Eslava A.P."/>
            <person name="Glaser F."/>
            <person name="Grimwood J."/>
            <person name="Gutierrez G."/>
            <person name="Heitman J."/>
            <person name="Henrissat B."/>
            <person name="Iturriaga E.A."/>
            <person name="Lang B.F."/>
            <person name="Lavin J.L."/>
            <person name="Lee S."/>
            <person name="Li W."/>
            <person name="Lindquist E."/>
            <person name="Lopez-Garcia S."/>
            <person name="Luque E.M."/>
            <person name="Marcos A.T."/>
            <person name="Martin J."/>
            <person name="Mccluskey K."/>
            <person name="Medina H.R."/>
            <person name="Miralles-Duran A."/>
            <person name="Miyazaki A."/>
            <person name="Munoz-Torres E."/>
            <person name="Oguiza J.A."/>
            <person name="Ohm R."/>
            <person name="Olmedo M."/>
            <person name="Orejas M."/>
            <person name="Ortiz-Castellanos L."/>
            <person name="Pisabarro A.G."/>
            <person name="Rodriguez-Romero J."/>
            <person name="Ruiz-Herrera J."/>
            <person name="Ruiz-Vazquez R."/>
            <person name="Sanz C."/>
            <person name="Schackwitz W."/>
            <person name="Schmutz J."/>
            <person name="Shahriari M."/>
            <person name="Shelest E."/>
            <person name="Silva-Franco F."/>
            <person name="Soanes D."/>
            <person name="Syed K."/>
            <person name="Tagua V.G."/>
            <person name="Talbot N.J."/>
            <person name="Thon M."/>
            <person name="De Vries R.P."/>
            <person name="Wiebenga A."/>
            <person name="Yadav J.S."/>
            <person name="Braun E.L."/>
            <person name="Baker S."/>
            <person name="Garre V."/>
            <person name="Horwitz B."/>
            <person name="Torres-Martinez S."/>
            <person name="Idnurm A."/>
            <person name="Herrera-Estrella A."/>
            <person name="Gabaldon T."/>
            <person name="Grigoriev I.V."/>
        </authorList>
    </citation>
    <scope>NUCLEOTIDE SEQUENCE [LARGE SCALE GENOMIC DNA]</scope>
    <source>
        <strain evidence="12 13">CBS 277.49</strain>
    </source>
</reference>
<dbReference type="GO" id="GO:0038039">
    <property type="term" value="C:G protein-coupled receptor heterodimeric complex"/>
    <property type="evidence" value="ECO:0007669"/>
    <property type="project" value="TreeGrafter"/>
</dbReference>
<feature type="transmembrane region" description="Helical" evidence="10">
    <location>
        <begin position="721"/>
        <end position="741"/>
    </location>
</feature>
<dbReference type="PRINTS" id="PR00248">
    <property type="entry name" value="GPCRMGR"/>
</dbReference>
<comment type="caution">
    <text evidence="12">The sequence shown here is derived from an EMBL/GenBank/DDBJ whole genome shotgun (WGS) entry which is preliminary data.</text>
</comment>
<dbReference type="GO" id="GO:0004965">
    <property type="term" value="F:G protein-coupled GABA receptor activity"/>
    <property type="evidence" value="ECO:0007669"/>
    <property type="project" value="InterPro"/>
</dbReference>
<evidence type="ECO:0000313" key="12">
    <source>
        <dbReference type="EMBL" id="OAD08865.1"/>
    </source>
</evidence>
<feature type="transmembrane region" description="Helical" evidence="10">
    <location>
        <begin position="670"/>
        <end position="690"/>
    </location>
</feature>
<dbReference type="Pfam" id="PF01094">
    <property type="entry name" value="ANF_receptor"/>
    <property type="match status" value="1"/>
</dbReference>
<dbReference type="InterPro" id="IPR001828">
    <property type="entry name" value="ANF_lig-bd_rcpt"/>
</dbReference>
<sequence length="1182" mass="131088">MENAPTSQQLKQLQYHKNDTDLIDDNVIQDFNSFHCHDTYNNYTFQVARKKGTTFINPSARNSSLVELKVGVLLPFHQNNNGWTRVMTMSGISAIRLAVAEINAQNLIPGAYITLVEKDSYPKAVEGQAAITQAVFSAISLIQEGVIGVIGDISSSWTSLSALMTSTLQIPQCSYSAIATSLSDKSQFGYFFRTAPTNLLYSDAAITFIISQGWPQLGVLYSNDDFGQQLSENVVMKARIHGIHVKSYQSFYEDGPKSDIKKSLDTFAATGVRVIFVAAEGTAQLAALTVAAHSGYINDNTVWITIDADTDTLFAAVNDYNSILARRANNTDVVPSIYQTAFVNELSANSTKASRALKKQSLIDLIDPVEYAARTTDNLKPIDFNATFSGGVFTFDTLKELPGYPPFDTFLDKWSHLDPAIYPYGGQNNISSNEGLAYSCMMVMASGFNQTIYNTSLQSSNKTDILQKLATGQLGQYLTPSTFNTSFVGPEGPVVFDQNGDISSGNFKLYNIQNGSQIEIGRIIAGQMNLTSLPVYHDGTTKVPTGVPDRMYLNPGYSSPVTITLLVIASLGAFIALLSMVVVLVYRKREVFKASSPLFCVLELIGFLLAYISLFFFVGYRTQLNCTLIPITFHLGYSLILGNLIAKNYRIYRIFNNIFITRTVVTDVQLLKVSGSIFATTCIILIAWFASGKVSTVNVPVSKSAYYTDCAFEGGPGHTVFVSLLTLFGSFQLMFATFLAFKTRSVGRNYSKYSEYKQIGLSVYNIFFSVLIGFIIFFVPTTDYYTRHYLTATMIVWATTFSLLTLFVPKLHAFFFPDKDDSSSHIGKASDLSGRQRNRNNNAIGMADDKSASSDAAPSTRFEFDTHQDADLMSLNYMVNNSLHPLNDSKVKLNNISRKGRMHGIMMEVHEAEVPVQQVFKYFPYLAAWEMMSIVLMPGISYFSFFSEKSSKGKVFAYSGSSIERSRPNEYILKIHGIGMSNVLMQVESEKDLIKWNDWFNTRVQSSPAPATTNSSLSTASSRHEDGSYSDASLPSTTFERLKDKEDTTKKSAKRLTRQSRLDSGITTHHLLAGEEDDHDEYSEEDEDVDRRGSEMTDETLDSCYFQPVLSNAEYGISQIIAAREAQAHQQQAMSNADQEQRAPERSSFYSSFADYFPRPTVANTDSETTVVASENATEEDA</sequence>
<feature type="domain" description="G-protein coupled receptors family 3 profile" evidence="11">
    <location>
        <begin position="561"/>
        <end position="830"/>
    </location>
</feature>
<gene>
    <name evidence="12" type="ORF">MUCCIDRAFT_105833</name>
</gene>
<keyword evidence="4" id="KW-0297">G-protein coupled receptor</keyword>
<feature type="compositionally biased region" description="Low complexity" evidence="9">
    <location>
        <begin position="1006"/>
        <end position="1021"/>
    </location>
</feature>
<evidence type="ECO:0000256" key="8">
    <source>
        <dbReference type="ARBA" id="ARBA00023224"/>
    </source>
</evidence>
<dbReference type="SUPFAM" id="SSF53822">
    <property type="entry name" value="Periplasmic binding protein-like I"/>
    <property type="match status" value="1"/>
</dbReference>
<feature type="region of interest" description="Disordered" evidence="9">
    <location>
        <begin position="1005"/>
        <end position="1097"/>
    </location>
</feature>
<evidence type="ECO:0000256" key="7">
    <source>
        <dbReference type="ARBA" id="ARBA00023180"/>
    </source>
</evidence>
<feature type="region of interest" description="Disordered" evidence="9">
    <location>
        <begin position="820"/>
        <end position="857"/>
    </location>
</feature>
<feature type="compositionally biased region" description="Basic and acidic residues" evidence="9">
    <location>
        <begin position="1040"/>
        <end position="1050"/>
    </location>
</feature>
<protein>
    <recommendedName>
        <fullName evidence="11">G-protein coupled receptors family 3 profile domain-containing protein</fullName>
    </recommendedName>
</protein>